<evidence type="ECO:0000313" key="3">
    <source>
        <dbReference type="Proteomes" id="UP001589774"/>
    </source>
</evidence>
<protein>
    <recommendedName>
        <fullName evidence="4">Glycerophosphoryl diester phosphodiesterase membrane domain-containing protein</fullName>
    </recommendedName>
</protein>
<gene>
    <name evidence="2" type="ORF">ACFFI0_00585</name>
</gene>
<feature type="transmembrane region" description="Helical" evidence="1">
    <location>
        <begin position="39"/>
        <end position="56"/>
    </location>
</feature>
<accession>A0ABV6HD09</accession>
<reference evidence="2 3" key="1">
    <citation type="submission" date="2024-09" db="EMBL/GenBank/DDBJ databases">
        <authorList>
            <person name="Sun Q."/>
            <person name="Mori K."/>
        </authorList>
    </citation>
    <scope>NUCLEOTIDE SEQUENCE [LARGE SCALE GENOMIC DNA]</scope>
    <source>
        <strain evidence="2 3">CCM 7765</strain>
    </source>
</reference>
<dbReference type="RefSeq" id="WP_013664014.1">
    <property type="nucleotide sequence ID" value="NZ_JBHLWO010000001.1"/>
</dbReference>
<sequence>MNYSSEEPIELRKVRDFSETMNDSFSFIKQHFKNLFKPLLYISGFFIIATIASSVAQQMKTIRLVGLAKASTSTVLAENMTGYTFGLAYFLLLLFSILSVSVIYLVTYCYMKLYKEHHHTIPSMQAVWDLFKSHIISFFIATILLSIFIFIGFLFCLVPGFYLIPIISLTLPIMIMEDKGLFEALSRSIQLIKDHWWKTFALIFLASIIAYFSMGILSLPSAFLSIGAVFVEDSPTLVLAGSIFGSILTGLAQLFYILPAIVSALWYFSLTEEKDGLGLMERIEGFGSGGVKASNDWPKEEY</sequence>
<feature type="transmembrane region" description="Helical" evidence="1">
    <location>
        <begin position="131"/>
        <end position="155"/>
    </location>
</feature>
<dbReference type="EMBL" id="JBHLWO010000001">
    <property type="protein sequence ID" value="MFC0316773.1"/>
    <property type="molecule type" value="Genomic_DNA"/>
</dbReference>
<keyword evidence="1" id="KW-1133">Transmembrane helix</keyword>
<organism evidence="2 3">
    <name type="scientific">Olivibacter oleidegradans</name>
    <dbReference type="NCBI Taxonomy" id="760123"/>
    <lineage>
        <taxon>Bacteria</taxon>
        <taxon>Pseudomonadati</taxon>
        <taxon>Bacteroidota</taxon>
        <taxon>Sphingobacteriia</taxon>
        <taxon>Sphingobacteriales</taxon>
        <taxon>Sphingobacteriaceae</taxon>
        <taxon>Olivibacter</taxon>
    </lineage>
</organism>
<evidence type="ECO:0000313" key="2">
    <source>
        <dbReference type="EMBL" id="MFC0316773.1"/>
    </source>
</evidence>
<keyword evidence="1" id="KW-0472">Membrane</keyword>
<feature type="transmembrane region" description="Helical" evidence="1">
    <location>
        <begin position="243"/>
        <end position="268"/>
    </location>
</feature>
<feature type="transmembrane region" description="Helical" evidence="1">
    <location>
        <begin position="87"/>
        <end position="110"/>
    </location>
</feature>
<dbReference type="Proteomes" id="UP001589774">
    <property type="component" value="Unassembled WGS sequence"/>
</dbReference>
<evidence type="ECO:0008006" key="4">
    <source>
        <dbReference type="Google" id="ProtNLM"/>
    </source>
</evidence>
<comment type="caution">
    <text evidence="2">The sequence shown here is derived from an EMBL/GenBank/DDBJ whole genome shotgun (WGS) entry which is preliminary data.</text>
</comment>
<keyword evidence="3" id="KW-1185">Reference proteome</keyword>
<evidence type="ECO:0000256" key="1">
    <source>
        <dbReference type="SAM" id="Phobius"/>
    </source>
</evidence>
<proteinExistence type="predicted"/>
<feature type="transmembrane region" description="Helical" evidence="1">
    <location>
        <begin position="199"/>
        <end position="231"/>
    </location>
</feature>
<name>A0ABV6HD09_9SPHI</name>
<keyword evidence="1" id="KW-0812">Transmembrane</keyword>